<dbReference type="eggNOG" id="KOG0739">
    <property type="taxonomic scope" value="Eukaryota"/>
</dbReference>
<dbReference type="EMBL" id="GL349477">
    <property type="protein sequence ID" value="KNC52932.1"/>
    <property type="molecule type" value="Genomic_DNA"/>
</dbReference>
<dbReference type="GO" id="GO:0007033">
    <property type="term" value="P:vacuole organization"/>
    <property type="evidence" value="ECO:0007669"/>
    <property type="project" value="TreeGrafter"/>
</dbReference>
<gene>
    <name evidence="2" type="ORF">AMSG_09099</name>
</gene>
<dbReference type="InterPro" id="IPR003959">
    <property type="entry name" value="ATPase_AAA_core"/>
</dbReference>
<feature type="domain" description="AAA+ ATPase" evidence="1">
    <location>
        <begin position="132"/>
        <end position="272"/>
    </location>
</feature>
<dbReference type="GO" id="GO:0016887">
    <property type="term" value="F:ATP hydrolysis activity"/>
    <property type="evidence" value="ECO:0007669"/>
    <property type="project" value="InterPro"/>
</dbReference>
<evidence type="ECO:0000259" key="1">
    <source>
        <dbReference type="SMART" id="SM00382"/>
    </source>
</evidence>
<dbReference type="Gene3D" id="3.40.50.300">
    <property type="entry name" value="P-loop containing nucleotide triphosphate hydrolases"/>
    <property type="match status" value="1"/>
</dbReference>
<evidence type="ECO:0000313" key="3">
    <source>
        <dbReference type="Proteomes" id="UP000054408"/>
    </source>
</evidence>
<dbReference type="GeneID" id="25567630"/>
<dbReference type="InterPro" id="IPR027417">
    <property type="entry name" value="P-loop_NTPase"/>
</dbReference>
<organism evidence="2 3">
    <name type="scientific">Thecamonas trahens ATCC 50062</name>
    <dbReference type="NCBI Taxonomy" id="461836"/>
    <lineage>
        <taxon>Eukaryota</taxon>
        <taxon>Apusozoa</taxon>
        <taxon>Apusomonadida</taxon>
        <taxon>Apusomonadidae</taxon>
        <taxon>Thecamonas</taxon>
    </lineage>
</organism>
<keyword evidence="3" id="KW-1185">Reference proteome</keyword>
<dbReference type="RefSeq" id="XP_013754826.1">
    <property type="nucleotide sequence ID" value="XM_013899372.1"/>
</dbReference>
<dbReference type="InterPro" id="IPR003593">
    <property type="entry name" value="AAA+_ATPase"/>
</dbReference>
<accession>A0A0L0DKU5</accession>
<dbReference type="GO" id="GO:0005524">
    <property type="term" value="F:ATP binding"/>
    <property type="evidence" value="ECO:0007669"/>
    <property type="project" value="InterPro"/>
</dbReference>
<proteinExistence type="predicted"/>
<dbReference type="AlphaFoldDB" id="A0A0L0DKU5"/>
<reference evidence="2 3" key="1">
    <citation type="submission" date="2010-05" db="EMBL/GenBank/DDBJ databases">
        <title>The Genome Sequence of Thecamonas trahens ATCC 50062.</title>
        <authorList>
            <consortium name="The Broad Institute Genome Sequencing Platform"/>
            <person name="Russ C."/>
            <person name="Cuomo C."/>
            <person name="Shea T."/>
            <person name="Young S.K."/>
            <person name="Zeng Q."/>
            <person name="Koehrsen M."/>
            <person name="Haas B."/>
            <person name="Borodovsky M."/>
            <person name="Guigo R."/>
            <person name="Alvarado L."/>
            <person name="Berlin A."/>
            <person name="Bochicchio J."/>
            <person name="Borenstein D."/>
            <person name="Chapman S."/>
            <person name="Chen Z."/>
            <person name="Freedman E."/>
            <person name="Gellesch M."/>
            <person name="Goldberg J."/>
            <person name="Griggs A."/>
            <person name="Gujja S."/>
            <person name="Heilman E."/>
            <person name="Heiman D."/>
            <person name="Hepburn T."/>
            <person name="Howarth C."/>
            <person name="Jen D."/>
            <person name="Larson L."/>
            <person name="Mehta T."/>
            <person name="Park D."/>
            <person name="Pearson M."/>
            <person name="Roberts A."/>
            <person name="Saif S."/>
            <person name="Shenoy N."/>
            <person name="Sisk P."/>
            <person name="Stolte C."/>
            <person name="Sykes S."/>
            <person name="Thomson T."/>
            <person name="Walk T."/>
            <person name="White J."/>
            <person name="Yandava C."/>
            <person name="Burger G."/>
            <person name="Gray M.W."/>
            <person name="Holland P.W.H."/>
            <person name="King N."/>
            <person name="Lang F.B.F."/>
            <person name="Roger A.J."/>
            <person name="Ruiz-Trillo I."/>
            <person name="Lander E."/>
            <person name="Nusbaum C."/>
        </authorList>
    </citation>
    <scope>NUCLEOTIDE SEQUENCE [LARGE SCALE GENOMIC DNA]</scope>
    <source>
        <strain evidence="2 3">ATCC 50062</strain>
    </source>
</reference>
<dbReference type="PANTHER" id="PTHR23074">
    <property type="entry name" value="AAA DOMAIN-CONTAINING"/>
    <property type="match status" value="1"/>
</dbReference>
<dbReference type="STRING" id="461836.A0A0L0DKU5"/>
<dbReference type="InterPro" id="IPR050304">
    <property type="entry name" value="MT-severing_AAA_ATPase"/>
</dbReference>
<dbReference type="SMART" id="SM00382">
    <property type="entry name" value="AAA"/>
    <property type="match status" value="1"/>
</dbReference>
<evidence type="ECO:0000313" key="2">
    <source>
        <dbReference type="EMBL" id="KNC52932.1"/>
    </source>
</evidence>
<sequence length="284" mass="30614">MGAGIVGGRAVVVRPDAAVGSTDEKNASIKATVRGKVTEFMGRAEELKKSLAAAGAARSAKKQSEAVAGASAANEYVSRLRQQLRDIVMVEKPNVRMSDVAGLADAKQAIEEAVIMPAKFPQLFSGDTKRRPWKGILLYGAPGTGKSFLAKAVASEVDATFMSVSSADIISKWQGESEKLIRELFKMALESKPAIVFIDEVDSLAGKRKDDERPATRRVKNEFLSACRSFATRRASLSSRPPTGQWISIRLFCGGLTSASTSRCRTRKSDGLCSAFIWATRPRP</sequence>
<dbReference type="GO" id="GO:0016197">
    <property type="term" value="P:endosomal transport"/>
    <property type="evidence" value="ECO:0007669"/>
    <property type="project" value="TreeGrafter"/>
</dbReference>
<name>A0A0L0DKU5_THETB</name>
<dbReference type="OrthoDB" id="29072at2759"/>
<protein>
    <submittedName>
        <fullName evidence="2">Vacuolar protein sorting-associated protein 4</fullName>
    </submittedName>
</protein>
<dbReference type="SUPFAM" id="SSF52540">
    <property type="entry name" value="P-loop containing nucleoside triphosphate hydrolases"/>
    <property type="match status" value="1"/>
</dbReference>
<dbReference type="Pfam" id="PF00004">
    <property type="entry name" value="AAA"/>
    <property type="match status" value="1"/>
</dbReference>
<dbReference type="PANTHER" id="PTHR23074:SF83">
    <property type="entry name" value="VACUOLAR PROTEIN SORTING-ASSOCIATED PROTEIN 4A"/>
    <property type="match status" value="1"/>
</dbReference>
<dbReference type="Proteomes" id="UP000054408">
    <property type="component" value="Unassembled WGS sequence"/>
</dbReference>